<keyword evidence="2" id="KW-1185">Reference proteome</keyword>
<dbReference type="EMBL" id="CAXAMN010012436">
    <property type="protein sequence ID" value="CAK9038178.1"/>
    <property type="molecule type" value="Genomic_DNA"/>
</dbReference>
<evidence type="ECO:0000313" key="1">
    <source>
        <dbReference type="EMBL" id="CAK9038178.1"/>
    </source>
</evidence>
<accession>A0ABP0LHS9</accession>
<evidence type="ECO:0000313" key="2">
    <source>
        <dbReference type="Proteomes" id="UP001642484"/>
    </source>
</evidence>
<sequence length="122" mass="13938">MKHNGLKSFHTMIDQFDEKSATYAKNCQEASKFNRNCARREALMLDAFKLISRAQADKTFMSQLTEQEAAAVSAGFEKILTNLVPSDEDREVIQELLRKMKGHGPGLNCRKIHRVPWQKPCL</sequence>
<proteinExistence type="predicted"/>
<protein>
    <submittedName>
        <fullName evidence="1">Uncharacterized protein</fullName>
    </submittedName>
</protein>
<reference evidence="1 2" key="1">
    <citation type="submission" date="2024-02" db="EMBL/GenBank/DDBJ databases">
        <authorList>
            <person name="Chen Y."/>
            <person name="Shah S."/>
            <person name="Dougan E. K."/>
            <person name="Thang M."/>
            <person name="Chan C."/>
        </authorList>
    </citation>
    <scope>NUCLEOTIDE SEQUENCE [LARGE SCALE GENOMIC DNA]</scope>
</reference>
<comment type="caution">
    <text evidence="1">The sequence shown here is derived from an EMBL/GenBank/DDBJ whole genome shotgun (WGS) entry which is preliminary data.</text>
</comment>
<organism evidence="1 2">
    <name type="scientific">Durusdinium trenchii</name>
    <dbReference type="NCBI Taxonomy" id="1381693"/>
    <lineage>
        <taxon>Eukaryota</taxon>
        <taxon>Sar</taxon>
        <taxon>Alveolata</taxon>
        <taxon>Dinophyceae</taxon>
        <taxon>Suessiales</taxon>
        <taxon>Symbiodiniaceae</taxon>
        <taxon>Durusdinium</taxon>
    </lineage>
</organism>
<dbReference type="Proteomes" id="UP001642484">
    <property type="component" value="Unassembled WGS sequence"/>
</dbReference>
<gene>
    <name evidence="1" type="ORF">CCMP2556_LOCUS20942</name>
</gene>
<name>A0ABP0LHS9_9DINO</name>